<organism evidence="1 2">
    <name type="scientific">Bacteroides ovatus</name>
    <dbReference type="NCBI Taxonomy" id="28116"/>
    <lineage>
        <taxon>Bacteria</taxon>
        <taxon>Pseudomonadati</taxon>
        <taxon>Bacteroidota</taxon>
        <taxon>Bacteroidia</taxon>
        <taxon>Bacteroidales</taxon>
        <taxon>Bacteroidaceae</taxon>
        <taxon>Bacteroides</taxon>
    </lineage>
</organism>
<evidence type="ECO:0000313" key="2">
    <source>
        <dbReference type="Proteomes" id="UP000183670"/>
    </source>
</evidence>
<name>A0A1G6GB44_BACOV</name>
<protein>
    <submittedName>
        <fullName evidence="1">Uncharacterized protein</fullName>
    </submittedName>
</protein>
<proteinExistence type="predicted"/>
<dbReference type="AlphaFoldDB" id="A0A1G6GB44"/>
<accession>A0A1G6GB44</accession>
<sequence length="154" mass="17501">MGFIKVDKVSHLETPKYEYWGMLYKGMPNGYGIKFNHIQRSIILGAFDNGILEANFSEDLEYIMGFVRSFQPSTFYKDSVFIGEILPNGNRTSRYGIAITSDGMYIGEFPNGYGMKHIIGIRHDMDGNADIGKWNISISLDDKDSQESDKVFPF</sequence>
<evidence type="ECO:0000313" key="1">
    <source>
        <dbReference type="EMBL" id="SDB79198.1"/>
    </source>
</evidence>
<dbReference type="Proteomes" id="UP000183670">
    <property type="component" value="Unassembled WGS sequence"/>
</dbReference>
<reference evidence="1 2" key="1">
    <citation type="submission" date="2016-10" db="EMBL/GenBank/DDBJ databases">
        <authorList>
            <person name="de Groot N.N."/>
        </authorList>
    </citation>
    <scope>NUCLEOTIDE SEQUENCE [LARGE SCALE GENOMIC DNA]</scope>
    <source>
        <strain evidence="1 2">NLAE-zl-C500</strain>
    </source>
</reference>
<dbReference type="RefSeq" id="WP_074559904.1">
    <property type="nucleotide sequence ID" value="NZ_FMYE01000065.1"/>
</dbReference>
<gene>
    <name evidence="1" type="ORF">SAMN05192581_10652</name>
</gene>
<dbReference type="EMBL" id="FMYE01000065">
    <property type="protein sequence ID" value="SDB79198.1"/>
    <property type="molecule type" value="Genomic_DNA"/>
</dbReference>